<evidence type="ECO:0000313" key="2">
    <source>
        <dbReference type="Proteomes" id="UP000324222"/>
    </source>
</evidence>
<dbReference type="EMBL" id="VSRR010150310">
    <property type="protein sequence ID" value="MPD06280.1"/>
    <property type="molecule type" value="Genomic_DNA"/>
</dbReference>
<dbReference type="AlphaFoldDB" id="A0A5B7KGF5"/>
<dbReference type="Proteomes" id="UP000324222">
    <property type="component" value="Unassembled WGS sequence"/>
</dbReference>
<evidence type="ECO:0000313" key="1">
    <source>
        <dbReference type="EMBL" id="MPD06280.1"/>
    </source>
</evidence>
<organism evidence="1 2">
    <name type="scientific">Portunus trituberculatus</name>
    <name type="common">Swimming crab</name>
    <name type="synonym">Neptunus trituberculatus</name>
    <dbReference type="NCBI Taxonomy" id="210409"/>
    <lineage>
        <taxon>Eukaryota</taxon>
        <taxon>Metazoa</taxon>
        <taxon>Ecdysozoa</taxon>
        <taxon>Arthropoda</taxon>
        <taxon>Crustacea</taxon>
        <taxon>Multicrustacea</taxon>
        <taxon>Malacostraca</taxon>
        <taxon>Eumalacostraca</taxon>
        <taxon>Eucarida</taxon>
        <taxon>Decapoda</taxon>
        <taxon>Pleocyemata</taxon>
        <taxon>Brachyura</taxon>
        <taxon>Eubrachyura</taxon>
        <taxon>Portunoidea</taxon>
        <taxon>Portunidae</taxon>
        <taxon>Portuninae</taxon>
        <taxon>Portunus</taxon>
    </lineage>
</organism>
<name>A0A5B7KGF5_PORTR</name>
<proteinExistence type="predicted"/>
<reference evidence="1 2" key="1">
    <citation type="submission" date="2019-05" db="EMBL/GenBank/DDBJ databases">
        <title>Another draft genome of Portunus trituberculatus and its Hox gene families provides insights of decapod evolution.</title>
        <authorList>
            <person name="Jeong J.-H."/>
            <person name="Song I."/>
            <person name="Kim S."/>
            <person name="Choi T."/>
            <person name="Kim D."/>
            <person name="Ryu S."/>
            <person name="Kim W."/>
        </authorList>
    </citation>
    <scope>NUCLEOTIDE SEQUENCE [LARGE SCALE GENOMIC DNA]</scope>
    <source>
        <tissue evidence="1">Muscle</tissue>
    </source>
</reference>
<gene>
    <name evidence="1" type="ORF">E2C01_102084</name>
</gene>
<accession>A0A5B7KGF5</accession>
<comment type="caution">
    <text evidence="1">The sequence shown here is derived from an EMBL/GenBank/DDBJ whole genome shotgun (WGS) entry which is preliminary data.</text>
</comment>
<sequence length="30" mass="3555">MSKMGYFGVFLRFMHQTQNCSQNISICLRN</sequence>
<protein>
    <submittedName>
        <fullName evidence="1">Uncharacterized protein</fullName>
    </submittedName>
</protein>
<keyword evidence="2" id="KW-1185">Reference proteome</keyword>